<keyword evidence="2" id="KW-1185">Reference proteome</keyword>
<accession>A0A2L0HPL0</accession>
<dbReference type="OrthoDB" id="3427at10239"/>
<proteinExistence type="predicted"/>
<keyword evidence="1" id="KW-0436">Ligase</keyword>
<organism evidence="1 2">
    <name type="scientific">Pseudomonas phage NV1</name>
    <dbReference type="NCBI Taxonomy" id="2079543"/>
    <lineage>
        <taxon>Viruses</taxon>
        <taxon>Duplodnaviria</taxon>
        <taxon>Heunggongvirae</taxon>
        <taxon>Uroviricota</taxon>
        <taxon>Caudoviricetes</taxon>
        <taxon>Vicosavirus</taxon>
        <taxon>Vicosavirus NV1</taxon>
    </lineage>
</organism>
<reference evidence="1 2" key="1">
    <citation type="submission" date="2018-01" db="EMBL/GenBank/DDBJ databases">
        <title>Genome of Pseudomonas phage NV1, a LUZ24-like virus of Pseudomonas tolaasii.</title>
        <authorList>
            <person name="Storey N.H."/>
        </authorList>
    </citation>
    <scope>NUCLEOTIDE SEQUENCE [LARGE SCALE GENOMIC DNA]</scope>
</reference>
<evidence type="ECO:0000313" key="2">
    <source>
        <dbReference type="Proteomes" id="UP000240328"/>
    </source>
</evidence>
<dbReference type="EMBL" id="MG845684">
    <property type="protein sequence ID" value="AUX83647.1"/>
    <property type="molecule type" value="Genomic_DNA"/>
</dbReference>
<name>A0A2L0HPL0_9CAUD</name>
<gene>
    <name evidence="1" type="ORF">NV1_p18</name>
</gene>
<evidence type="ECO:0000313" key="1">
    <source>
        <dbReference type="EMBL" id="AUX83647.1"/>
    </source>
</evidence>
<dbReference type="Proteomes" id="UP000240328">
    <property type="component" value="Segment"/>
</dbReference>
<sequence>MPVIAEHLGVNPAAITFTGNDVLPDSGAIGIEVELENLEARQWPAVQGWLKKEDGSLRDGKEYIFDGPQSGDQALASIRAFAAAMATAGVDPTFRCSTHIHLDVRDMTWDKYERLVLLYMVYEDVFFDHCQDYRRQSNFCIPFQSNDWLPSTFGQRILAQDRADRKFHGCHQWPKYSALNLQVTGNFGSVEFRGSHALTDEADLIQLAQRMLYLKKYVMEDGSDDHFVFINKVRESALEDVFPVGLKANYVMEPGAKEQGLSAAVHSLITAAMAVRQEPLLNLGGAPANGNRAAQQAIANSLRSRVAWKNDVLLGLNLVAPADRPTILRAIGLMVALNRLEGVQVTLRELCTPNLEHLAFLRDNLQEFQRMYGYVDTVTLDLLA</sequence>
<protein>
    <submittedName>
        <fullName evidence="1">Putative amidoligase</fullName>
    </submittedName>
</protein>
<dbReference type="GO" id="GO:0016874">
    <property type="term" value="F:ligase activity"/>
    <property type="evidence" value="ECO:0007669"/>
    <property type="project" value="UniProtKB-KW"/>
</dbReference>